<dbReference type="EMBL" id="OU015568">
    <property type="protein sequence ID" value="CAG5076843.1"/>
    <property type="molecule type" value="Genomic_DNA"/>
</dbReference>
<dbReference type="InterPro" id="IPR000001">
    <property type="entry name" value="Kringle"/>
</dbReference>
<evidence type="ECO:0000256" key="2">
    <source>
        <dbReference type="ARBA" id="ARBA00023157"/>
    </source>
</evidence>
<dbReference type="InterPro" id="IPR038178">
    <property type="entry name" value="Kringle_sf"/>
</dbReference>
<dbReference type="SMART" id="SM00130">
    <property type="entry name" value="KR"/>
    <property type="match status" value="2"/>
</dbReference>
<organism evidence="5 6">
    <name type="scientific">Oikopleura dioica</name>
    <name type="common">Tunicate</name>
    <dbReference type="NCBI Taxonomy" id="34765"/>
    <lineage>
        <taxon>Eukaryota</taxon>
        <taxon>Metazoa</taxon>
        <taxon>Chordata</taxon>
        <taxon>Tunicata</taxon>
        <taxon>Appendicularia</taxon>
        <taxon>Copelata</taxon>
        <taxon>Oikopleuridae</taxon>
        <taxon>Oikopleura</taxon>
    </lineage>
</organism>
<dbReference type="PROSITE" id="PS50070">
    <property type="entry name" value="KRINGLE_2"/>
    <property type="match status" value="2"/>
</dbReference>
<dbReference type="SUPFAM" id="SSF57440">
    <property type="entry name" value="Kringle-like"/>
    <property type="match status" value="2"/>
</dbReference>
<dbReference type="CDD" id="cd00108">
    <property type="entry name" value="KR"/>
    <property type="match status" value="1"/>
</dbReference>
<proteinExistence type="predicted"/>
<keyword evidence="2" id="KW-1015">Disulfide bond</keyword>
<dbReference type="PROSITE" id="PS00021">
    <property type="entry name" value="KRINGLE_1"/>
    <property type="match status" value="2"/>
</dbReference>
<accession>A0ABN7RHL5</accession>
<dbReference type="InterPro" id="IPR013806">
    <property type="entry name" value="Kringle-like"/>
</dbReference>
<dbReference type="InterPro" id="IPR050759">
    <property type="entry name" value="Serine_protease_kringle"/>
</dbReference>
<dbReference type="PANTHER" id="PTHR24261">
    <property type="entry name" value="PLASMINOGEN-RELATED"/>
    <property type="match status" value="1"/>
</dbReference>
<evidence type="ECO:0000256" key="3">
    <source>
        <dbReference type="PROSITE-ProRule" id="PRU00121"/>
    </source>
</evidence>
<name>A0ABN7RHL5_OIKDI</name>
<evidence type="ECO:0000256" key="1">
    <source>
        <dbReference type="ARBA" id="ARBA00022572"/>
    </source>
</evidence>
<gene>
    <name evidence="5" type="ORF">OKIOD_LOCUS122</name>
</gene>
<keyword evidence="6" id="KW-1185">Reference proteome</keyword>
<sequence>MIFYFLTTFTGIFGDPPAPPCENLDKCAYSTGEDVVKHKTYTGTISTTRSGRTCQKWSAQYPHQHSMNEMFVESYGEQDLDTNYCRNPDNMEDGAWCYTTDSNKRWEYCDIPACDCVSFYSGNQANYEGKISVTESGKKCDVWVDMPDGFDGTNYCRNTDGEPRAWCFSEESDGTW</sequence>
<feature type="domain" description="Kringle" evidence="4">
    <location>
        <begin position="39"/>
        <end position="114"/>
    </location>
</feature>
<dbReference type="InterPro" id="IPR018056">
    <property type="entry name" value="Kringle_CS"/>
</dbReference>
<dbReference type="PRINTS" id="PR00018">
    <property type="entry name" value="KRINGLE"/>
</dbReference>
<comment type="caution">
    <text evidence="3">Lacks conserved residue(s) required for the propagation of feature annotation.</text>
</comment>
<evidence type="ECO:0000259" key="4">
    <source>
        <dbReference type="PROSITE" id="PS50070"/>
    </source>
</evidence>
<evidence type="ECO:0000313" key="6">
    <source>
        <dbReference type="Proteomes" id="UP001158576"/>
    </source>
</evidence>
<dbReference type="Gene3D" id="2.40.20.10">
    <property type="entry name" value="Plasminogen Kringle 4"/>
    <property type="match status" value="2"/>
</dbReference>
<protein>
    <submittedName>
        <fullName evidence="5">Oidioi.mRNA.OKI2018_I69.PAR.g8564.t1.cds</fullName>
    </submittedName>
</protein>
<keyword evidence="1 3" id="KW-0420">Kringle</keyword>
<feature type="domain" description="Kringle" evidence="4">
    <location>
        <begin position="118"/>
        <end position="176"/>
    </location>
</feature>
<dbReference type="Pfam" id="PF00051">
    <property type="entry name" value="Kringle"/>
    <property type="match status" value="1"/>
</dbReference>
<dbReference type="PANTHER" id="PTHR24261:SF7">
    <property type="entry name" value="KRINGLE DOMAIN-CONTAINING PROTEIN"/>
    <property type="match status" value="1"/>
</dbReference>
<reference evidence="5 6" key="1">
    <citation type="submission" date="2021-04" db="EMBL/GenBank/DDBJ databases">
        <authorList>
            <person name="Bliznina A."/>
        </authorList>
    </citation>
    <scope>NUCLEOTIDE SEQUENCE [LARGE SCALE GENOMIC DNA]</scope>
</reference>
<dbReference type="Proteomes" id="UP001158576">
    <property type="component" value="Chromosome PAR"/>
</dbReference>
<evidence type="ECO:0000313" key="5">
    <source>
        <dbReference type="EMBL" id="CAG5076843.1"/>
    </source>
</evidence>